<sequence length="268" mass="29310">MHFSEIRLQQAFAQCEFIPFYQPVIHADTGKVAGCEVLARWLNPEKGLLEAGTFIHSIETTGLSELLTRTLANKVIPDIYDLHNGRTGHFMLTMNISLSQIMAPGFRAYLVTLNNQLRQTGVIPVFEITEREDIRDFTGAADVLAGLTGDGLCFAVDDYGTGYAGETLLAVSRAAFIKLGCQVAADLTDPVTQAFVTDTVRLARSSGARVIAEGVETAEQAKQLQDCGVDYLQGFLYGAAMPFGLFHYRLGAMSPRRSVYFSEQGEPL</sequence>
<dbReference type="Gene3D" id="3.20.20.450">
    <property type="entry name" value="EAL domain"/>
    <property type="match status" value="1"/>
</dbReference>
<accession>A0A2S4RXL7</accession>
<dbReference type="Pfam" id="PF00563">
    <property type="entry name" value="EAL"/>
    <property type="match status" value="1"/>
</dbReference>
<feature type="domain" description="EAL" evidence="1">
    <location>
        <begin position="1"/>
        <end position="254"/>
    </location>
</feature>
<dbReference type="PANTHER" id="PTHR33121">
    <property type="entry name" value="CYCLIC DI-GMP PHOSPHODIESTERASE PDEF"/>
    <property type="match status" value="1"/>
</dbReference>
<comment type="caution">
    <text evidence="2">The sequence shown here is derived from an EMBL/GenBank/DDBJ whole genome shotgun (WGS) entry which is preliminary data.</text>
</comment>
<dbReference type="PANTHER" id="PTHR33121:SF80">
    <property type="entry name" value="CYCLIC DI-GMP PHOSPHODIESTERASE PDEL"/>
    <property type="match status" value="1"/>
</dbReference>
<dbReference type="Proteomes" id="UP000237003">
    <property type="component" value="Unassembled WGS sequence"/>
</dbReference>
<dbReference type="RefSeq" id="WP_103778198.1">
    <property type="nucleotide sequence ID" value="NZ_PQLX01000004.1"/>
</dbReference>
<protein>
    <submittedName>
        <fullName evidence="2">EAL domain-containing protein</fullName>
    </submittedName>
</protein>
<evidence type="ECO:0000313" key="3">
    <source>
        <dbReference type="Proteomes" id="UP000237003"/>
    </source>
</evidence>
<evidence type="ECO:0000259" key="1">
    <source>
        <dbReference type="PROSITE" id="PS50883"/>
    </source>
</evidence>
<organism evidence="2 3">
    <name type="scientific">Citrobacter amalonaticus</name>
    <dbReference type="NCBI Taxonomy" id="35703"/>
    <lineage>
        <taxon>Bacteria</taxon>
        <taxon>Pseudomonadati</taxon>
        <taxon>Pseudomonadota</taxon>
        <taxon>Gammaproteobacteria</taxon>
        <taxon>Enterobacterales</taxon>
        <taxon>Enterobacteriaceae</taxon>
        <taxon>Citrobacter</taxon>
    </lineage>
</organism>
<evidence type="ECO:0000313" key="2">
    <source>
        <dbReference type="EMBL" id="POU65264.1"/>
    </source>
</evidence>
<dbReference type="OrthoDB" id="675397at2"/>
<proteinExistence type="predicted"/>
<dbReference type="PROSITE" id="PS50883">
    <property type="entry name" value="EAL"/>
    <property type="match status" value="1"/>
</dbReference>
<dbReference type="EMBL" id="PQLX01000004">
    <property type="protein sequence ID" value="POU65264.1"/>
    <property type="molecule type" value="Genomic_DNA"/>
</dbReference>
<reference evidence="2 3" key="1">
    <citation type="submission" date="2018-01" db="EMBL/GenBank/DDBJ databases">
        <title>Complete genome sequences of 14 Citrobacter spp. isolated from plant in Canada.</title>
        <authorList>
            <person name="Bhandare S.G."/>
            <person name="Colavecchio A."/>
            <person name="Jeukens J."/>
            <person name="Emond-Rheault J.-G."/>
            <person name="Freschi L."/>
            <person name="Hamel J."/>
            <person name="Kukavica-Ibrulj I."/>
            <person name="Levesque R."/>
            <person name="Goodridge L."/>
        </authorList>
    </citation>
    <scope>NUCLEOTIDE SEQUENCE [LARGE SCALE GENOMIC DNA]</scope>
    <source>
        <strain evidence="2 3">S1285</strain>
    </source>
</reference>
<dbReference type="SMART" id="SM00052">
    <property type="entry name" value="EAL"/>
    <property type="match status" value="1"/>
</dbReference>
<name>A0A2S4RXL7_CITAM</name>
<dbReference type="CDD" id="cd01948">
    <property type="entry name" value="EAL"/>
    <property type="match status" value="1"/>
</dbReference>
<dbReference type="AlphaFoldDB" id="A0A2S4RXL7"/>
<dbReference type="InterPro" id="IPR050706">
    <property type="entry name" value="Cyclic-di-GMP_PDE-like"/>
</dbReference>
<dbReference type="InterPro" id="IPR001633">
    <property type="entry name" value="EAL_dom"/>
</dbReference>
<dbReference type="SUPFAM" id="SSF141868">
    <property type="entry name" value="EAL domain-like"/>
    <property type="match status" value="1"/>
</dbReference>
<gene>
    <name evidence="2" type="ORF">C3430_13845</name>
</gene>
<dbReference type="GO" id="GO:0071111">
    <property type="term" value="F:cyclic-guanylate-specific phosphodiesterase activity"/>
    <property type="evidence" value="ECO:0007669"/>
    <property type="project" value="InterPro"/>
</dbReference>
<dbReference type="InterPro" id="IPR035919">
    <property type="entry name" value="EAL_sf"/>
</dbReference>